<dbReference type="AlphaFoldDB" id="A0A0C3P554"/>
<name>A0A0C3P554_PISTI</name>
<accession>A0A0C3P554</accession>
<gene>
    <name evidence="1" type="ORF">M404DRAFT_668465</name>
</gene>
<evidence type="ECO:0000313" key="2">
    <source>
        <dbReference type="Proteomes" id="UP000054217"/>
    </source>
</evidence>
<sequence>MITMAAKFAIEVVQSGGSMTGTVQQLRNPLPTINPNMLWNISTNKVPTLLPNWITDSTNVIAKFSTALATNTPECARDAPIQASECPKVVRGDIREAVMMRLLVQPWSPRGSWFIPLCRPVASQVRHKLEPGVTSQTYWDHKN</sequence>
<protein>
    <submittedName>
        <fullName evidence="1">Uncharacterized protein</fullName>
    </submittedName>
</protein>
<proteinExistence type="predicted"/>
<keyword evidence="2" id="KW-1185">Reference proteome</keyword>
<reference evidence="1 2" key="1">
    <citation type="submission" date="2014-04" db="EMBL/GenBank/DDBJ databases">
        <authorList>
            <consortium name="DOE Joint Genome Institute"/>
            <person name="Kuo A."/>
            <person name="Kohler A."/>
            <person name="Costa M.D."/>
            <person name="Nagy L.G."/>
            <person name="Floudas D."/>
            <person name="Copeland A."/>
            <person name="Barry K.W."/>
            <person name="Cichocki N."/>
            <person name="Veneault-Fourrey C."/>
            <person name="LaButti K."/>
            <person name="Lindquist E.A."/>
            <person name="Lipzen A."/>
            <person name="Lundell T."/>
            <person name="Morin E."/>
            <person name="Murat C."/>
            <person name="Sun H."/>
            <person name="Tunlid A."/>
            <person name="Henrissat B."/>
            <person name="Grigoriev I.V."/>
            <person name="Hibbett D.S."/>
            <person name="Martin F."/>
            <person name="Nordberg H.P."/>
            <person name="Cantor M.N."/>
            <person name="Hua S.X."/>
        </authorList>
    </citation>
    <scope>NUCLEOTIDE SEQUENCE [LARGE SCALE GENOMIC DNA]</scope>
    <source>
        <strain evidence="1 2">Marx 270</strain>
    </source>
</reference>
<organism evidence="1 2">
    <name type="scientific">Pisolithus tinctorius Marx 270</name>
    <dbReference type="NCBI Taxonomy" id="870435"/>
    <lineage>
        <taxon>Eukaryota</taxon>
        <taxon>Fungi</taxon>
        <taxon>Dikarya</taxon>
        <taxon>Basidiomycota</taxon>
        <taxon>Agaricomycotina</taxon>
        <taxon>Agaricomycetes</taxon>
        <taxon>Agaricomycetidae</taxon>
        <taxon>Boletales</taxon>
        <taxon>Sclerodermatineae</taxon>
        <taxon>Pisolithaceae</taxon>
        <taxon>Pisolithus</taxon>
    </lineage>
</organism>
<dbReference type="Proteomes" id="UP000054217">
    <property type="component" value="Unassembled WGS sequence"/>
</dbReference>
<dbReference type="EMBL" id="KN831982">
    <property type="protein sequence ID" value="KIO02409.1"/>
    <property type="molecule type" value="Genomic_DNA"/>
</dbReference>
<reference evidence="2" key="2">
    <citation type="submission" date="2015-01" db="EMBL/GenBank/DDBJ databases">
        <title>Evolutionary Origins and Diversification of the Mycorrhizal Mutualists.</title>
        <authorList>
            <consortium name="DOE Joint Genome Institute"/>
            <consortium name="Mycorrhizal Genomics Consortium"/>
            <person name="Kohler A."/>
            <person name="Kuo A."/>
            <person name="Nagy L.G."/>
            <person name="Floudas D."/>
            <person name="Copeland A."/>
            <person name="Barry K.W."/>
            <person name="Cichocki N."/>
            <person name="Veneault-Fourrey C."/>
            <person name="LaButti K."/>
            <person name="Lindquist E.A."/>
            <person name="Lipzen A."/>
            <person name="Lundell T."/>
            <person name="Morin E."/>
            <person name="Murat C."/>
            <person name="Riley R."/>
            <person name="Ohm R."/>
            <person name="Sun H."/>
            <person name="Tunlid A."/>
            <person name="Henrissat B."/>
            <person name="Grigoriev I.V."/>
            <person name="Hibbett D.S."/>
            <person name="Martin F."/>
        </authorList>
    </citation>
    <scope>NUCLEOTIDE SEQUENCE [LARGE SCALE GENOMIC DNA]</scope>
    <source>
        <strain evidence="2">Marx 270</strain>
    </source>
</reference>
<dbReference type="InParanoid" id="A0A0C3P554"/>
<evidence type="ECO:0000313" key="1">
    <source>
        <dbReference type="EMBL" id="KIO02409.1"/>
    </source>
</evidence>
<dbReference type="HOGENOM" id="CLU_1806999_0_0_1"/>